<dbReference type="RefSeq" id="WP_161349978.1">
    <property type="nucleotide sequence ID" value="NZ_WTUX01000005.1"/>
</dbReference>
<name>A0A845LVD5_9RHOB</name>
<accession>A0A845LVD5</accession>
<dbReference type="PANTHER" id="PTHR43080">
    <property type="entry name" value="CBS DOMAIN-CONTAINING PROTEIN CBSX3, MITOCHONDRIAL"/>
    <property type="match status" value="1"/>
</dbReference>
<protein>
    <submittedName>
        <fullName evidence="4">CBS domain-containing protein</fullName>
    </submittedName>
</protein>
<dbReference type="SUPFAM" id="SSF54631">
    <property type="entry name" value="CBS-domain pair"/>
    <property type="match status" value="1"/>
</dbReference>
<gene>
    <name evidence="4" type="ORF">GQE99_02370</name>
</gene>
<keyword evidence="5" id="KW-1185">Reference proteome</keyword>
<organism evidence="4 5">
    <name type="scientific">Maritimibacter harenae</name>
    <dbReference type="NCBI Taxonomy" id="2606218"/>
    <lineage>
        <taxon>Bacteria</taxon>
        <taxon>Pseudomonadati</taxon>
        <taxon>Pseudomonadota</taxon>
        <taxon>Alphaproteobacteria</taxon>
        <taxon>Rhodobacterales</taxon>
        <taxon>Roseobacteraceae</taxon>
        <taxon>Maritimibacter</taxon>
    </lineage>
</organism>
<comment type="caution">
    <text evidence="4">The sequence shown here is derived from an EMBL/GenBank/DDBJ whole genome shotgun (WGS) entry which is preliminary data.</text>
</comment>
<evidence type="ECO:0000313" key="4">
    <source>
        <dbReference type="EMBL" id="MZR11860.1"/>
    </source>
</evidence>
<feature type="domain" description="CBS" evidence="3">
    <location>
        <begin position="72"/>
        <end position="130"/>
    </location>
</feature>
<proteinExistence type="predicted"/>
<feature type="domain" description="CBS" evidence="3">
    <location>
        <begin position="7"/>
        <end position="63"/>
    </location>
</feature>
<keyword evidence="1 2" id="KW-0129">CBS domain</keyword>
<dbReference type="PROSITE" id="PS51371">
    <property type="entry name" value="CBS"/>
    <property type="match status" value="2"/>
</dbReference>
<dbReference type="InterPro" id="IPR051257">
    <property type="entry name" value="Diverse_CBS-Domain"/>
</dbReference>
<dbReference type="InterPro" id="IPR046342">
    <property type="entry name" value="CBS_dom_sf"/>
</dbReference>
<dbReference type="InterPro" id="IPR000644">
    <property type="entry name" value="CBS_dom"/>
</dbReference>
<dbReference type="Gene3D" id="3.10.580.10">
    <property type="entry name" value="CBS-domain"/>
    <property type="match status" value="1"/>
</dbReference>
<sequence>MKVSDAMHGPAEWVEADTPVKEIAARMEKDDIGAVPIGRDDKLVGMVTDRDIALRVAAKGLDAAKTTAEQVMTKGVIFCRDEESVEDAVHLMDQRKIRRLPVLDKDKRMIGMLSLGDVAHASGLQLAGELARAVADHHR</sequence>
<dbReference type="EMBL" id="WTUX01000005">
    <property type="protein sequence ID" value="MZR11860.1"/>
    <property type="molecule type" value="Genomic_DNA"/>
</dbReference>
<dbReference type="Pfam" id="PF00571">
    <property type="entry name" value="CBS"/>
    <property type="match status" value="2"/>
</dbReference>
<evidence type="ECO:0000256" key="2">
    <source>
        <dbReference type="PROSITE-ProRule" id="PRU00703"/>
    </source>
</evidence>
<dbReference type="AlphaFoldDB" id="A0A845LVD5"/>
<evidence type="ECO:0000256" key="1">
    <source>
        <dbReference type="ARBA" id="ARBA00023122"/>
    </source>
</evidence>
<evidence type="ECO:0000313" key="5">
    <source>
        <dbReference type="Proteomes" id="UP000467322"/>
    </source>
</evidence>
<dbReference type="SMART" id="SM00116">
    <property type="entry name" value="CBS"/>
    <property type="match status" value="2"/>
</dbReference>
<dbReference type="PANTHER" id="PTHR43080:SF2">
    <property type="entry name" value="CBS DOMAIN-CONTAINING PROTEIN"/>
    <property type="match status" value="1"/>
</dbReference>
<dbReference type="CDD" id="cd04622">
    <property type="entry name" value="CBS_pair_HRP1_like"/>
    <property type="match status" value="1"/>
</dbReference>
<evidence type="ECO:0000259" key="3">
    <source>
        <dbReference type="PROSITE" id="PS51371"/>
    </source>
</evidence>
<dbReference type="Proteomes" id="UP000467322">
    <property type="component" value="Unassembled WGS sequence"/>
</dbReference>
<reference evidence="4 5" key="1">
    <citation type="submission" date="2019-12" db="EMBL/GenBank/DDBJ databases">
        <title>Maritimibacter sp. nov. sp. isolated from sea sand.</title>
        <authorList>
            <person name="Kim J."/>
            <person name="Jeong S.E."/>
            <person name="Jung H.S."/>
            <person name="Jeon C.O."/>
        </authorList>
    </citation>
    <scope>NUCLEOTIDE SEQUENCE [LARGE SCALE GENOMIC DNA]</scope>
    <source>
        <strain evidence="4 5">DP07</strain>
    </source>
</reference>